<comment type="catalytic activity">
    <reaction evidence="1">
        <text>adenosylcob(III)inamide + ATP = adenosylcob(III)inamide phosphate + ADP + H(+)</text>
        <dbReference type="Rhea" id="RHEA:15769"/>
        <dbReference type="ChEBI" id="CHEBI:2480"/>
        <dbReference type="ChEBI" id="CHEBI:15378"/>
        <dbReference type="ChEBI" id="CHEBI:30616"/>
        <dbReference type="ChEBI" id="CHEBI:58502"/>
        <dbReference type="ChEBI" id="CHEBI:456216"/>
        <dbReference type="EC" id="2.7.1.156"/>
    </reaction>
</comment>
<dbReference type="GO" id="GO:0005525">
    <property type="term" value="F:GTP binding"/>
    <property type="evidence" value="ECO:0007669"/>
    <property type="project" value="UniProtKB-KW"/>
</dbReference>
<evidence type="ECO:0000256" key="6">
    <source>
        <dbReference type="ARBA" id="ARBA00005159"/>
    </source>
</evidence>
<dbReference type="AlphaFoldDB" id="A0A1I6J0Z2"/>
<sequence length="183" mass="20296">MLTVVIGGSGSGKSEFAENLAVKKGKEKKLIYIATMQPFDKETEIRIKKHQDMRKEKKFHTIECFTRLESVSLPPLSVVLLECMSNLIANEMFGEEGAKINTLSAVKAGLNSILEQSEEVVVVTNNVFEEGTNVDQMTERYIRVLAEINGWLCKQADVAVEVIHGIPVWIKQGGTKQNESAGK</sequence>
<evidence type="ECO:0000256" key="19">
    <source>
        <dbReference type="PIRSR" id="PIRSR006135-2"/>
    </source>
</evidence>
<dbReference type="EC" id="2.7.7.62" evidence="9"/>
<dbReference type="GO" id="GO:0043752">
    <property type="term" value="F:adenosylcobinamide kinase activity"/>
    <property type="evidence" value="ECO:0007669"/>
    <property type="project" value="UniProtKB-EC"/>
</dbReference>
<evidence type="ECO:0000256" key="9">
    <source>
        <dbReference type="ARBA" id="ARBA00012523"/>
    </source>
</evidence>
<evidence type="ECO:0000256" key="10">
    <source>
        <dbReference type="ARBA" id="ARBA00022573"/>
    </source>
</evidence>
<evidence type="ECO:0000256" key="3">
    <source>
        <dbReference type="ARBA" id="ARBA00001522"/>
    </source>
</evidence>
<comment type="function">
    <text evidence="4">Catalyzes ATP-dependent phosphorylation of adenosylcobinamide and addition of GMP to adenosylcobinamide phosphate.</text>
</comment>
<keyword evidence="13 20" id="KW-0418">Kinase</keyword>
<dbReference type="STRING" id="37658.SAMN05661086_01331"/>
<evidence type="ECO:0000256" key="18">
    <source>
        <dbReference type="PIRSR" id="PIRSR006135-1"/>
    </source>
</evidence>
<dbReference type="EC" id="2.7.1.156" evidence="8"/>
<gene>
    <name evidence="20" type="ORF">SAMN05661086_01331</name>
</gene>
<dbReference type="GO" id="GO:0009236">
    <property type="term" value="P:cobalamin biosynthetic process"/>
    <property type="evidence" value="ECO:0007669"/>
    <property type="project" value="UniProtKB-UniPathway"/>
</dbReference>
<comment type="catalytic activity">
    <reaction evidence="2">
        <text>adenosylcob(III)inamide phosphate + GTP + H(+) = adenosylcob(III)inamide-GDP + diphosphate</text>
        <dbReference type="Rhea" id="RHEA:22712"/>
        <dbReference type="ChEBI" id="CHEBI:15378"/>
        <dbReference type="ChEBI" id="CHEBI:33019"/>
        <dbReference type="ChEBI" id="CHEBI:37565"/>
        <dbReference type="ChEBI" id="CHEBI:58502"/>
        <dbReference type="ChEBI" id="CHEBI:60487"/>
        <dbReference type="EC" id="2.7.7.62"/>
    </reaction>
</comment>
<keyword evidence="12 19" id="KW-0547">Nucleotide-binding</keyword>
<evidence type="ECO:0000256" key="16">
    <source>
        <dbReference type="ARBA" id="ARBA00029570"/>
    </source>
</evidence>
<dbReference type="PANTHER" id="PTHR34848:SF1">
    <property type="entry name" value="BIFUNCTIONAL ADENOSYLCOBALAMIN BIOSYNTHESIS PROTEIN COBU"/>
    <property type="match status" value="1"/>
</dbReference>
<evidence type="ECO:0000256" key="11">
    <source>
        <dbReference type="ARBA" id="ARBA00022679"/>
    </source>
</evidence>
<dbReference type="EMBL" id="FOYZ01000004">
    <property type="protein sequence ID" value="SFR72613.1"/>
    <property type="molecule type" value="Genomic_DNA"/>
</dbReference>
<dbReference type="PANTHER" id="PTHR34848">
    <property type="match status" value="1"/>
</dbReference>
<feature type="binding site" evidence="19">
    <location>
        <begin position="7"/>
        <end position="14"/>
    </location>
    <ligand>
        <name>GTP</name>
        <dbReference type="ChEBI" id="CHEBI:37565"/>
    </ligand>
</feature>
<dbReference type="Pfam" id="PF02283">
    <property type="entry name" value="CobU"/>
    <property type="match status" value="1"/>
</dbReference>
<comment type="pathway">
    <text evidence="5">Cofactor biosynthesis; adenosylcobalamin biosynthesis; adenosylcobalamin from cob(II)yrinate a,c-diamide: step 6/7.</text>
</comment>
<comment type="pathway">
    <text evidence="6">Cofactor biosynthesis; adenosylcobalamin biosynthesis; adenosylcobalamin from cob(II)yrinate a,c-diamide: step 5/7.</text>
</comment>
<evidence type="ECO:0000313" key="20">
    <source>
        <dbReference type="EMBL" id="SFR72613.1"/>
    </source>
</evidence>
<keyword evidence="15 19" id="KW-0342">GTP-binding</keyword>
<feature type="active site" description="GMP-histidine intermediate" evidence="18">
    <location>
        <position position="50"/>
    </location>
</feature>
<feature type="binding site" evidence="19">
    <location>
        <position position="82"/>
    </location>
    <ligand>
        <name>GTP</name>
        <dbReference type="ChEBI" id="CHEBI:37565"/>
    </ligand>
</feature>
<evidence type="ECO:0000256" key="14">
    <source>
        <dbReference type="ARBA" id="ARBA00022840"/>
    </source>
</evidence>
<proteinExistence type="inferred from homology"/>
<keyword evidence="21" id="KW-1185">Reference proteome</keyword>
<dbReference type="OrthoDB" id="9799422at2"/>
<keyword evidence="11 20" id="KW-0808">Transferase</keyword>
<reference evidence="20 21" key="1">
    <citation type="submission" date="2016-10" db="EMBL/GenBank/DDBJ databases">
        <authorList>
            <person name="de Groot N.N."/>
        </authorList>
    </citation>
    <scope>NUCLEOTIDE SEQUENCE [LARGE SCALE GENOMIC DNA]</scope>
    <source>
        <strain evidence="20 21">743A</strain>
    </source>
</reference>
<comment type="similarity">
    <text evidence="7">Belongs to the CobU/CobP family.</text>
</comment>
<evidence type="ECO:0000256" key="8">
    <source>
        <dbReference type="ARBA" id="ARBA00012016"/>
    </source>
</evidence>
<evidence type="ECO:0000256" key="5">
    <source>
        <dbReference type="ARBA" id="ARBA00004692"/>
    </source>
</evidence>
<comment type="catalytic activity">
    <reaction evidence="3">
        <text>adenosylcob(III)inamide + GTP = adenosylcob(III)inamide phosphate + GDP + H(+)</text>
        <dbReference type="Rhea" id="RHEA:15765"/>
        <dbReference type="ChEBI" id="CHEBI:2480"/>
        <dbReference type="ChEBI" id="CHEBI:15378"/>
        <dbReference type="ChEBI" id="CHEBI:37565"/>
        <dbReference type="ChEBI" id="CHEBI:58189"/>
        <dbReference type="ChEBI" id="CHEBI:58502"/>
        <dbReference type="EC" id="2.7.1.156"/>
    </reaction>
</comment>
<evidence type="ECO:0000256" key="17">
    <source>
        <dbReference type="ARBA" id="ARBA00030571"/>
    </source>
</evidence>
<evidence type="ECO:0000313" key="21">
    <source>
        <dbReference type="Proteomes" id="UP000199659"/>
    </source>
</evidence>
<dbReference type="GO" id="GO:0008820">
    <property type="term" value="F:cobinamide phosphate guanylyltransferase activity"/>
    <property type="evidence" value="ECO:0007669"/>
    <property type="project" value="UniProtKB-EC"/>
</dbReference>
<organism evidence="20 21">
    <name type="scientific">Anaeromicropila populeti</name>
    <dbReference type="NCBI Taxonomy" id="37658"/>
    <lineage>
        <taxon>Bacteria</taxon>
        <taxon>Bacillati</taxon>
        <taxon>Bacillota</taxon>
        <taxon>Clostridia</taxon>
        <taxon>Lachnospirales</taxon>
        <taxon>Lachnospiraceae</taxon>
        <taxon>Anaeromicropila</taxon>
    </lineage>
</organism>
<keyword evidence="14" id="KW-0067">ATP-binding</keyword>
<evidence type="ECO:0000256" key="2">
    <source>
        <dbReference type="ARBA" id="ARBA00000711"/>
    </source>
</evidence>
<dbReference type="InterPro" id="IPR027417">
    <property type="entry name" value="P-loop_NTPase"/>
</dbReference>
<feature type="binding site" evidence="19">
    <location>
        <position position="63"/>
    </location>
    <ligand>
        <name>GTP</name>
        <dbReference type="ChEBI" id="CHEBI:37565"/>
    </ligand>
</feature>
<dbReference type="Proteomes" id="UP000199659">
    <property type="component" value="Unassembled WGS sequence"/>
</dbReference>
<evidence type="ECO:0000256" key="7">
    <source>
        <dbReference type="ARBA" id="ARBA00007490"/>
    </source>
</evidence>
<evidence type="ECO:0000256" key="12">
    <source>
        <dbReference type="ARBA" id="ARBA00022741"/>
    </source>
</evidence>
<name>A0A1I6J0Z2_9FIRM</name>
<evidence type="ECO:0000256" key="4">
    <source>
        <dbReference type="ARBA" id="ARBA00003889"/>
    </source>
</evidence>
<dbReference type="GO" id="GO:0005524">
    <property type="term" value="F:ATP binding"/>
    <property type="evidence" value="ECO:0007669"/>
    <property type="project" value="UniProtKB-KW"/>
</dbReference>
<evidence type="ECO:0000256" key="13">
    <source>
        <dbReference type="ARBA" id="ARBA00022777"/>
    </source>
</evidence>
<dbReference type="UniPathway" id="UPA00148">
    <property type="reaction ID" value="UER00236"/>
</dbReference>
<dbReference type="Gene3D" id="3.40.50.300">
    <property type="entry name" value="P-loop containing nucleotide triphosphate hydrolases"/>
    <property type="match status" value="1"/>
</dbReference>
<dbReference type="InterPro" id="IPR003203">
    <property type="entry name" value="CobU/CobP"/>
</dbReference>
<dbReference type="PIRSF" id="PIRSF006135">
    <property type="entry name" value="CobU"/>
    <property type="match status" value="1"/>
</dbReference>
<keyword evidence="20" id="KW-0548">Nucleotidyltransferase</keyword>
<dbReference type="SUPFAM" id="SSF52540">
    <property type="entry name" value="P-loop containing nucleoside triphosphate hydrolases"/>
    <property type="match status" value="1"/>
</dbReference>
<protein>
    <recommendedName>
        <fullName evidence="16">Adenosylcobinamide kinase</fullName>
        <ecNumber evidence="8">2.7.1.156</ecNumber>
        <ecNumber evidence="9">2.7.7.62</ecNumber>
    </recommendedName>
    <alternativeName>
        <fullName evidence="17">Adenosylcobinamide-phosphate guanylyltransferase</fullName>
    </alternativeName>
</protein>
<evidence type="ECO:0000256" key="15">
    <source>
        <dbReference type="ARBA" id="ARBA00023134"/>
    </source>
</evidence>
<accession>A0A1I6J0Z2</accession>
<evidence type="ECO:0000256" key="1">
    <source>
        <dbReference type="ARBA" id="ARBA00000312"/>
    </source>
</evidence>
<keyword evidence="10" id="KW-0169">Cobalamin biosynthesis</keyword>
<dbReference type="RefSeq" id="WP_092559910.1">
    <property type="nucleotide sequence ID" value="NZ_FOYZ01000004.1"/>
</dbReference>